<dbReference type="PANTHER" id="PTHR46847">
    <property type="entry name" value="D-ALLOSE-BINDING PERIPLASMIC PROTEIN-RELATED"/>
    <property type="match status" value="1"/>
</dbReference>
<organism evidence="5 6">
    <name type="scientific">[Clostridium] ultunense Esp</name>
    <dbReference type="NCBI Taxonomy" id="1288971"/>
    <lineage>
        <taxon>Bacteria</taxon>
        <taxon>Bacillati</taxon>
        <taxon>Bacillota</taxon>
        <taxon>Tissierellia</taxon>
        <taxon>Tissierellales</taxon>
        <taxon>Tepidimicrobiaceae</taxon>
        <taxon>Schnuerera</taxon>
    </lineage>
</organism>
<comment type="similarity">
    <text evidence="2">Belongs to the bacterial solute-binding protein 2 family.</text>
</comment>
<evidence type="ECO:0000256" key="2">
    <source>
        <dbReference type="ARBA" id="ARBA00007639"/>
    </source>
</evidence>
<name>A0A1M4PLG6_9FIRM</name>
<keyword evidence="6" id="KW-1185">Reference proteome</keyword>
<evidence type="ECO:0000256" key="3">
    <source>
        <dbReference type="ARBA" id="ARBA00022729"/>
    </source>
</evidence>
<proteinExistence type="inferred from homology"/>
<dbReference type="RefSeq" id="WP_051430809.1">
    <property type="nucleotide sequence ID" value="NZ_LT669839.1"/>
</dbReference>
<dbReference type="GO" id="GO:0030246">
    <property type="term" value="F:carbohydrate binding"/>
    <property type="evidence" value="ECO:0007669"/>
    <property type="project" value="UniProtKB-ARBA"/>
</dbReference>
<protein>
    <submittedName>
        <fullName evidence="5">Periplasmic binding protein/LacI transcriptional regulator</fullName>
    </submittedName>
</protein>
<dbReference type="OrthoDB" id="9795981at2"/>
<evidence type="ECO:0000313" key="6">
    <source>
        <dbReference type="Proteomes" id="UP000245423"/>
    </source>
</evidence>
<reference evidence="5 6" key="1">
    <citation type="submission" date="2016-11" db="EMBL/GenBank/DDBJ databases">
        <authorList>
            <person name="Manzoor S."/>
        </authorList>
    </citation>
    <scope>NUCLEOTIDE SEQUENCE [LARGE SCALE GENOMIC DNA]</scope>
    <source>
        <strain evidence="5">Clostridium ultunense strain Esp</strain>
    </source>
</reference>
<evidence type="ECO:0000313" key="5">
    <source>
        <dbReference type="EMBL" id="SHD76316.1"/>
    </source>
</evidence>
<sequence>MLEEKTWYSDGIESKAYREALDILNEHKDISGIFGTNEKTVMGIARAIEERGLKDQISLFGFDGNYEEVYYMEKDILSAVVVQRPFNMGYLGIKTVVKEARNGQKPQYIDTGCKLITKDNLFTPENNKLLFPLINSGFKQ</sequence>
<dbReference type="EMBL" id="LT669839">
    <property type="protein sequence ID" value="SHD76316.1"/>
    <property type="molecule type" value="Genomic_DNA"/>
</dbReference>
<comment type="subcellular location">
    <subcellularLocation>
        <location evidence="1">Cell envelope</location>
    </subcellularLocation>
</comment>
<evidence type="ECO:0000256" key="1">
    <source>
        <dbReference type="ARBA" id="ARBA00004196"/>
    </source>
</evidence>
<feature type="domain" description="Periplasmic binding protein" evidence="4">
    <location>
        <begin position="9"/>
        <end position="103"/>
    </location>
</feature>
<accession>A0A1M4PLG6</accession>
<dbReference type="InterPro" id="IPR025997">
    <property type="entry name" value="SBP_2_dom"/>
</dbReference>
<dbReference type="SUPFAM" id="SSF53822">
    <property type="entry name" value="Periplasmic binding protein-like I"/>
    <property type="match status" value="1"/>
</dbReference>
<dbReference type="InterPro" id="IPR028082">
    <property type="entry name" value="Peripla_BP_I"/>
</dbReference>
<dbReference type="Pfam" id="PF13407">
    <property type="entry name" value="Peripla_BP_4"/>
    <property type="match status" value="1"/>
</dbReference>
<dbReference type="AlphaFoldDB" id="A0A1M4PLG6"/>
<keyword evidence="3" id="KW-0732">Signal</keyword>
<dbReference type="Proteomes" id="UP000245423">
    <property type="component" value="Chromosome 1"/>
</dbReference>
<dbReference type="PANTHER" id="PTHR46847:SF1">
    <property type="entry name" value="D-ALLOSE-BINDING PERIPLASMIC PROTEIN-RELATED"/>
    <property type="match status" value="1"/>
</dbReference>
<dbReference type="GO" id="GO:0030313">
    <property type="term" value="C:cell envelope"/>
    <property type="evidence" value="ECO:0007669"/>
    <property type="project" value="UniProtKB-SubCell"/>
</dbReference>
<dbReference type="Gene3D" id="3.40.50.2300">
    <property type="match status" value="2"/>
</dbReference>
<gene>
    <name evidence="5" type="ORF">CUESP1_0940</name>
</gene>
<evidence type="ECO:0000259" key="4">
    <source>
        <dbReference type="Pfam" id="PF13407"/>
    </source>
</evidence>